<evidence type="ECO:0000256" key="7">
    <source>
        <dbReference type="ARBA" id="ARBA00023136"/>
    </source>
</evidence>
<gene>
    <name evidence="8" type="ORF">LRX75_22610</name>
</gene>
<keyword evidence="3" id="KW-1003">Cell membrane</keyword>
<evidence type="ECO:0000256" key="2">
    <source>
        <dbReference type="ARBA" id="ARBA00008806"/>
    </source>
</evidence>
<keyword evidence="4" id="KW-0812">Transmembrane</keyword>
<dbReference type="Gene3D" id="3.40.50.300">
    <property type="entry name" value="P-loop containing nucleotide triphosphate hydrolases"/>
    <property type="match status" value="1"/>
</dbReference>
<accession>A0A9X1T9F4</accession>
<evidence type="ECO:0000313" key="9">
    <source>
        <dbReference type="Proteomes" id="UP001139089"/>
    </source>
</evidence>
<dbReference type="InterPro" id="IPR051539">
    <property type="entry name" value="T4SS-coupling_protein"/>
</dbReference>
<dbReference type="InterPro" id="IPR003688">
    <property type="entry name" value="TraG/VirD4"/>
</dbReference>
<comment type="similarity">
    <text evidence="2">Belongs to the VirD4/TraG family.</text>
</comment>
<dbReference type="EMBL" id="JAJOZR010000022">
    <property type="protein sequence ID" value="MCD7111823.1"/>
    <property type="molecule type" value="Genomic_DNA"/>
</dbReference>
<comment type="subcellular location">
    <subcellularLocation>
        <location evidence="1">Cell membrane</location>
        <topology evidence="1">Multi-pass membrane protein</topology>
    </subcellularLocation>
</comment>
<dbReference type="GO" id="GO:0005886">
    <property type="term" value="C:plasma membrane"/>
    <property type="evidence" value="ECO:0007669"/>
    <property type="project" value="UniProtKB-SubCell"/>
</dbReference>
<dbReference type="PANTHER" id="PTHR37937:SF1">
    <property type="entry name" value="CONJUGATIVE TRANSFER: DNA TRANSPORT"/>
    <property type="match status" value="1"/>
</dbReference>
<comment type="caution">
    <text evidence="8">The sequence shown here is derived from an EMBL/GenBank/DDBJ whole genome shotgun (WGS) entry which is preliminary data.</text>
</comment>
<evidence type="ECO:0000256" key="6">
    <source>
        <dbReference type="ARBA" id="ARBA00022989"/>
    </source>
</evidence>
<organism evidence="8 9">
    <name type="scientific">Rhizobium quercicola</name>
    <dbReference type="NCBI Taxonomy" id="2901226"/>
    <lineage>
        <taxon>Bacteria</taxon>
        <taxon>Pseudomonadati</taxon>
        <taxon>Pseudomonadota</taxon>
        <taxon>Alphaproteobacteria</taxon>
        <taxon>Hyphomicrobiales</taxon>
        <taxon>Rhizobiaceae</taxon>
        <taxon>Rhizobium/Agrobacterium group</taxon>
        <taxon>Rhizobium</taxon>
    </lineage>
</organism>
<dbReference type="AlphaFoldDB" id="A0A9X1T9F4"/>
<dbReference type="Proteomes" id="UP001139089">
    <property type="component" value="Unassembled WGS sequence"/>
</dbReference>
<reference evidence="8" key="1">
    <citation type="submission" date="2021-12" db="EMBL/GenBank/DDBJ databases">
        <authorList>
            <person name="Li Y."/>
        </authorList>
    </citation>
    <scope>NUCLEOTIDE SEQUENCE</scope>
    <source>
        <strain evidence="8">DKSPLA3</strain>
    </source>
</reference>
<dbReference type="RefSeq" id="WP_231816842.1">
    <property type="nucleotide sequence ID" value="NZ_JAJOZR010000022.1"/>
</dbReference>
<evidence type="ECO:0000256" key="5">
    <source>
        <dbReference type="ARBA" id="ARBA00022971"/>
    </source>
</evidence>
<keyword evidence="5" id="KW-0184">Conjugation</keyword>
<dbReference type="InterPro" id="IPR027417">
    <property type="entry name" value="P-loop_NTPase"/>
</dbReference>
<keyword evidence="7" id="KW-0472">Membrane</keyword>
<sequence>MFFLKGFFTTLRWLFRGLWWVVAKLFGGPLRKGSHGSARWARRWEQWWHGAISGEGVLLGRGAFRKMIRFSTDGLVMVFASTGAGKGLGVVIPSLLTYRGSMVVTDPKGENYAITRRHRSSFGKVRMLNPSDIARSDRWNPMDIIRAEHAADDAAALAALMVKPDARESHWDDKAASFLTALILHVMAEAPADRTLATVRKLSVGGRETFIETMKEIATSSQSVVAQEVASGAMASAIDSEGNFSPEFQSILSNLQKATEPWSRGKPAGRLSAQSTFQLSELTDGISTLYLCVDEEFLDIYDRWLRVMVGCILKTMTRAKARRPERKVVLMLDEVAVLGRLETLEKQSGLLRAYCTPVLIWQNLPQVRKVYGEDSAAFLANASARVFFGTNDNDTAEYVARMVGNTTNLSSSQGTSISAGGPASHQQGFSESGYWLLDPAEVQRLPPTKVIVKLRDQPFSILGRRLDYRYTWRWLGLWDQWQASAVQGLNSVPLPPVDDTDDLPQPSFIVHHSRARSQIGSRLP</sequence>
<evidence type="ECO:0000256" key="4">
    <source>
        <dbReference type="ARBA" id="ARBA00022692"/>
    </source>
</evidence>
<proteinExistence type="inferred from homology"/>
<dbReference type="CDD" id="cd01127">
    <property type="entry name" value="TrwB_TraG_TraD_VirD4"/>
    <property type="match status" value="2"/>
</dbReference>
<evidence type="ECO:0000256" key="1">
    <source>
        <dbReference type="ARBA" id="ARBA00004651"/>
    </source>
</evidence>
<keyword evidence="6" id="KW-1133">Transmembrane helix</keyword>
<dbReference type="Pfam" id="PF02534">
    <property type="entry name" value="T4SS-DNA_transf"/>
    <property type="match status" value="1"/>
</dbReference>
<evidence type="ECO:0000256" key="3">
    <source>
        <dbReference type="ARBA" id="ARBA00022475"/>
    </source>
</evidence>
<dbReference type="SUPFAM" id="SSF52540">
    <property type="entry name" value="P-loop containing nucleoside triphosphate hydrolases"/>
    <property type="match status" value="1"/>
</dbReference>
<keyword evidence="9" id="KW-1185">Reference proteome</keyword>
<name>A0A9X1T9F4_9HYPH</name>
<evidence type="ECO:0000313" key="8">
    <source>
        <dbReference type="EMBL" id="MCD7111823.1"/>
    </source>
</evidence>
<dbReference type="PANTHER" id="PTHR37937">
    <property type="entry name" value="CONJUGATIVE TRANSFER: DNA TRANSPORT"/>
    <property type="match status" value="1"/>
</dbReference>
<protein>
    <submittedName>
        <fullName evidence="8">Type IV secretory system conjugative DNA transfer family protein</fullName>
    </submittedName>
</protein>